<dbReference type="Proteomes" id="UP000249082">
    <property type="component" value="Unassembled WGS sequence"/>
</dbReference>
<dbReference type="AlphaFoldDB" id="A0A2W5NQT9"/>
<protein>
    <submittedName>
        <fullName evidence="2">Uncharacterized protein</fullName>
    </submittedName>
</protein>
<comment type="caution">
    <text evidence="2">The sequence shown here is derived from an EMBL/GenBank/DDBJ whole genome shotgun (WGS) entry which is preliminary data.</text>
</comment>
<proteinExistence type="predicted"/>
<organism evidence="2 3">
    <name type="scientific">Novosphingobium pentaromativorans</name>
    <dbReference type="NCBI Taxonomy" id="205844"/>
    <lineage>
        <taxon>Bacteria</taxon>
        <taxon>Pseudomonadati</taxon>
        <taxon>Pseudomonadota</taxon>
        <taxon>Alphaproteobacteria</taxon>
        <taxon>Sphingomonadales</taxon>
        <taxon>Sphingomonadaceae</taxon>
        <taxon>Novosphingobium</taxon>
    </lineage>
</organism>
<accession>A0A2W5NQT9</accession>
<feature type="region of interest" description="Disordered" evidence="1">
    <location>
        <begin position="137"/>
        <end position="156"/>
    </location>
</feature>
<reference evidence="2 3" key="1">
    <citation type="submission" date="2017-08" db="EMBL/GenBank/DDBJ databases">
        <title>Infants hospitalized years apart are colonized by the same room-sourced microbial strains.</title>
        <authorList>
            <person name="Brooks B."/>
            <person name="Olm M.R."/>
            <person name="Firek B.A."/>
            <person name="Baker R."/>
            <person name="Thomas B.C."/>
            <person name="Morowitz M.J."/>
            <person name="Banfield J.F."/>
        </authorList>
    </citation>
    <scope>NUCLEOTIDE SEQUENCE [LARGE SCALE GENOMIC DNA]</scope>
    <source>
        <strain evidence="2">S2_005_002_R2_33</strain>
    </source>
</reference>
<feature type="compositionally biased region" description="Basic residues" evidence="1">
    <location>
        <begin position="145"/>
        <end position="156"/>
    </location>
</feature>
<dbReference type="EMBL" id="QFPX01000005">
    <property type="protein sequence ID" value="PZQ55776.1"/>
    <property type="molecule type" value="Genomic_DNA"/>
</dbReference>
<name>A0A2W5NQT9_9SPHN</name>
<evidence type="ECO:0000313" key="2">
    <source>
        <dbReference type="EMBL" id="PZQ55776.1"/>
    </source>
</evidence>
<sequence length="156" mass="17073">MSTAIQRQFAGGTFTFRLPLSGILAVESGPVTPALRKRTYPVSIFEIYDELSVGMRLDAEGNITRYPGARIFAGDIHNILEQALKAGKSGERDGQAIVVDSVLANRLVNDTLEDHFEACALLAWDILHSTIQGVALKKKDEPPKPKRPRRSTVGKS</sequence>
<evidence type="ECO:0000256" key="1">
    <source>
        <dbReference type="SAM" id="MobiDB-lite"/>
    </source>
</evidence>
<evidence type="ECO:0000313" key="3">
    <source>
        <dbReference type="Proteomes" id="UP000249082"/>
    </source>
</evidence>
<gene>
    <name evidence="2" type="ORF">DI555_07045</name>
</gene>